<comment type="function">
    <text evidence="25">Catalyzes the phosphorylation of pyrimidine nucleoside monophosphates at the expense of ATP. Plays an important role in de novo pyrimidine nucleotide biosynthesis. Has preference for UMP and CMP as phosphate acceptors.</text>
</comment>
<dbReference type="CDD" id="cd01428">
    <property type="entry name" value="ADK"/>
    <property type="match status" value="1"/>
</dbReference>
<evidence type="ECO:0000256" key="12">
    <source>
        <dbReference type="ARBA" id="ARBA00045110"/>
    </source>
</evidence>
<evidence type="ECO:0000256" key="6">
    <source>
        <dbReference type="ARBA" id="ARBA00022741"/>
    </source>
</evidence>
<evidence type="ECO:0000256" key="13">
    <source>
        <dbReference type="ARBA" id="ARBA00045111"/>
    </source>
</evidence>
<evidence type="ECO:0000256" key="9">
    <source>
        <dbReference type="ARBA" id="ARBA00045073"/>
    </source>
</evidence>
<keyword evidence="8 26" id="KW-0067">ATP-binding</keyword>
<keyword evidence="5 26" id="KW-0808">Transferase</keyword>
<feature type="binding site" evidence="26">
    <location>
        <position position="145"/>
    </location>
    <ligand>
        <name>ATP</name>
        <dbReference type="ChEBI" id="CHEBI:30616"/>
    </ligand>
</feature>
<dbReference type="GO" id="GO:0004550">
    <property type="term" value="F:nucleoside diphosphate kinase activity"/>
    <property type="evidence" value="ECO:0007669"/>
    <property type="project" value="UniProtKB-EC"/>
</dbReference>
<comment type="catalytic activity">
    <reaction evidence="17">
        <text>dATP + AMP = dADP + ADP</text>
        <dbReference type="Rhea" id="RHEA:79899"/>
        <dbReference type="ChEBI" id="CHEBI:57667"/>
        <dbReference type="ChEBI" id="CHEBI:61404"/>
        <dbReference type="ChEBI" id="CHEBI:456215"/>
        <dbReference type="ChEBI" id="CHEBI:456216"/>
    </reaction>
</comment>
<keyword evidence="6 26" id="KW-0547">Nucleotide-binding</keyword>
<comment type="catalytic activity">
    <reaction evidence="23">
        <text>CMP + ATP = CDP + ADP</text>
        <dbReference type="Rhea" id="RHEA:11600"/>
        <dbReference type="ChEBI" id="CHEBI:30616"/>
        <dbReference type="ChEBI" id="CHEBI:58069"/>
        <dbReference type="ChEBI" id="CHEBI:60377"/>
        <dbReference type="ChEBI" id="CHEBI:456216"/>
        <dbReference type="EC" id="2.7.4.14"/>
    </reaction>
</comment>
<evidence type="ECO:0000256" key="7">
    <source>
        <dbReference type="ARBA" id="ARBA00022777"/>
    </source>
</evidence>
<protein>
    <recommendedName>
        <fullName evidence="26">Adenylate kinase isoenzyme 1</fullName>
        <shortName evidence="26">AK 1</shortName>
        <ecNumber evidence="26">2.7.4.3</ecNumber>
    </recommendedName>
    <alternativeName>
        <fullName evidence="26">ATP-AMP transphosphorylase 1</fullName>
    </alternativeName>
    <alternativeName>
        <fullName evidence="26">ATP:AMP phosphotransferase</fullName>
    </alternativeName>
    <alternativeName>
        <fullName evidence="26">Adenylate monophosphate kinase</fullName>
    </alternativeName>
</protein>
<keyword evidence="4 26" id="KW-0963">Cytoplasm</keyword>
<dbReference type="PROSITE" id="PS00113">
    <property type="entry name" value="ADENYLATE_KINASE"/>
    <property type="match status" value="1"/>
</dbReference>
<evidence type="ECO:0000256" key="16">
    <source>
        <dbReference type="ARBA" id="ARBA00047439"/>
    </source>
</evidence>
<dbReference type="Proteomes" id="UP000218231">
    <property type="component" value="Unassembled WGS sequence"/>
</dbReference>
<dbReference type="STRING" id="2018661.A0A2A2LTR0"/>
<dbReference type="PRINTS" id="PR00094">
    <property type="entry name" value="ADENYLTKNASE"/>
</dbReference>
<evidence type="ECO:0000256" key="22">
    <source>
        <dbReference type="ARBA" id="ARBA00048851"/>
    </source>
</evidence>
<dbReference type="FunFam" id="3.40.50.300:FF:000315">
    <property type="entry name" value="Adenylate kinase 1"/>
    <property type="match status" value="1"/>
</dbReference>
<feature type="region of interest" description="LID" evidence="26">
    <location>
        <begin position="144"/>
        <end position="154"/>
    </location>
</feature>
<evidence type="ECO:0000256" key="15">
    <source>
        <dbReference type="ARBA" id="ARBA00047390"/>
    </source>
</evidence>
<evidence type="ECO:0000256" key="14">
    <source>
        <dbReference type="ARBA" id="ARBA00045177"/>
    </source>
</evidence>
<feature type="binding site" evidence="26">
    <location>
        <begin position="107"/>
        <end position="110"/>
    </location>
    <ligand>
        <name>AMP</name>
        <dbReference type="ChEBI" id="CHEBI:456215"/>
    </ligand>
</feature>
<dbReference type="OrthoDB" id="442176at2759"/>
<evidence type="ECO:0000256" key="21">
    <source>
        <dbReference type="ARBA" id="ARBA00048824"/>
    </source>
</evidence>
<evidence type="ECO:0000256" key="18">
    <source>
        <dbReference type="ARBA" id="ARBA00048564"/>
    </source>
</evidence>
<comment type="catalytic activity">
    <reaction evidence="13">
        <text>CDP + GTP = CTP + GDP</text>
        <dbReference type="Rhea" id="RHEA:79859"/>
        <dbReference type="ChEBI" id="CHEBI:37563"/>
        <dbReference type="ChEBI" id="CHEBI:37565"/>
        <dbReference type="ChEBI" id="CHEBI:58069"/>
        <dbReference type="ChEBI" id="CHEBI:58189"/>
    </reaction>
</comment>
<dbReference type="InterPro" id="IPR027417">
    <property type="entry name" value="P-loop_NTPase"/>
</dbReference>
<comment type="catalytic activity">
    <reaction evidence="9">
        <text>dADP + GTP = dATP + GDP</text>
        <dbReference type="Rhea" id="RHEA:79871"/>
        <dbReference type="ChEBI" id="CHEBI:37565"/>
        <dbReference type="ChEBI" id="CHEBI:57667"/>
        <dbReference type="ChEBI" id="CHEBI:58189"/>
        <dbReference type="ChEBI" id="CHEBI:61404"/>
    </reaction>
</comment>
<dbReference type="GO" id="GO:0046033">
    <property type="term" value="P:AMP metabolic process"/>
    <property type="evidence" value="ECO:0007669"/>
    <property type="project" value="UniProtKB-UniRule"/>
</dbReference>
<comment type="catalytic activity">
    <reaction evidence="24">
        <text>dCMP + ATP = dCDP + ADP</text>
        <dbReference type="Rhea" id="RHEA:25094"/>
        <dbReference type="ChEBI" id="CHEBI:30616"/>
        <dbReference type="ChEBI" id="CHEBI:57566"/>
        <dbReference type="ChEBI" id="CHEBI:58593"/>
        <dbReference type="ChEBI" id="CHEBI:456216"/>
        <dbReference type="EC" id="2.7.4.14"/>
    </reaction>
</comment>
<feature type="binding site" evidence="26">
    <location>
        <position position="151"/>
    </location>
    <ligand>
        <name>AMP</name>
        <dbReference type="ChEBI" id="CHEBI:456215"/>
    </ligand>
</feature>
<evidence type="ECO:0000256" key="20">
    <source>
        <dbReference type="ARBA" id="ARBA00048759"/>
    </source>
</evidence>
<evidence type="ECO:0000313" key="27">
    <source>
        <dbReference type="EMBL" id="PAV89357.1"/>
    </source>
</evidence>
<gene>
    <name evidence="27" type="ORF">WR25_05587</name>
</gene>
<comment type="catalytic activity">
    <reaction evidence="18">
        <text>GDP + ATP = GTP + ADP</text>
        <dbReference type="Rhea" id="RHEA:27686"/>
        <dbReference type="ChEBI" id="CHEBI:30616"/>
        <dbReference type="ChEBI" id="CHEBI:37565"/>
        <dbReference type="ChEBI" id="CHEBI:58189"/>
        <dbReference type="ChEBI" id="CHEBI:456216"/>
        <dbReference type="EC" id="2.7.4.6"/>
    </reaction>
</comment>
<evidence type="ECO:0000256" key="23">
    <source>
        <dbReference type="ARBA" id="ARBA00051396"/>
    </source>
</evidence>
<dbReference type="GO" id="GO:0036431">
    <property type="term" value="F:dCMP kinase activity"/>
    <property type="evidence" value="ECO:0007669"/>
    <property type="project" value="RHEA"/>
</dbReference>
<comment type="catalytic activity">
    <reaction evidence="12">
        <text>dAMP + dATP = 2 dADP</text>
        <dbReference type="Rhea" id="RHEA:78311"/>
        <dbReference type="ChEBI" id="CHEBI:57667"/>
        <dbReference type="ChEBI" id="CHEBI:58245"/>
        <dbReference type="ChEBI" id="CHEBI:61404"/>
    </reaction>
</comment>
<comment type="domain">
    <text evidence="26">Consists of three domains, a large central CORE domain and two small peripheral domains, NMPbind and LID, which undergo movements during catalysis. The LID domain closes over the site of phosphoryl transfer upon ATP binding. Assembling and dissambling the active center during each catalytic cycle provides an effective means to prevent ATP hydrolysis.</text>
</comment>
<dbReference type="AlphaFoldDB" id="A0A2A2LTR0"/>
<evidence type="ECO:0000256" key="4">
    <source>
        <dbReference type="ARBA" id="ARBA00022490"/>
    </source>
</evidence>
<dbReference type="Pfam" id="PF00406">
    <property type="entry name" value="ADK"/>
    <property type="match status" value="1"/>
</dbReference>
<comment type="catalytic activity">
    <reaction evidence="11">
        <text>a ribonucleoside 5'-phosphate + ATP = a ribonucleoside 5'-diphosphate + ADP</text>
        <dbReference type="Rhea" id="RHEA:24036"/>
        <dbReference type="ChEBI" id="CHEBI:30616"/>
        <dbReference type="ChEBI" id="CHEBI:57930"/>
        <dbReference type="ChEBI" id="CHEBI:58043"/>
        <dbReference type="ChEBI" id="CHEBI:456216"/>
        <dbReference type="EC" id="2.7.4.4"/>
    </reaction>
</comment>
<feature type="binding site" evidence="26">
    <location>
        <position position="190"/>
    </location>
    <ligand>
        <name>ATP</name>
        <dbReference type="ChEBI" id="CHEBI:30616"/>
    </ligand>
</feature>
<dbReference type="HAMAP" id="MF_00235">
    <property type="entry name" value="Adenylate_kinase_Adk"/>
    <property type="match status" value="1"/>
</dbReference>
<evidence type="ECO:0000256" key="26">
    <source>
        <dbReference type="HAMAP-Rule" id="MF_03171"/>
    </source>
</evidence>
<evidence type="ECO:0000256" key="5">
    <source>
        <dbReference type="ARBA" id="ARBA00022679"/>
    </source>
</evidence>
<feature type="binding site" evidence="26">
    <location>
        <position position="162"/>
    </location>
    <ligand>
        <name>AMP</name>
        <dbReference type="ChEBI" id="CHEBI:456215"/>
    </ligand>
</feature>
<keyword evidence="7 26" id="KW-0418">Kinase</keyword>
<comment type="caution">
    <text evidence="27">The sequence shown here is derived from an EMBL/GenBank/DDBJ whole genome shotgun (WGS) entry which is preliminary data.</text>
</comment>
<comment type="catalytic activity">
    <reaction evidence="10">
        <text>dCDP + GTP = dCTP + GDP</text>
        <dbReference type="Rhea" id="RHEA:79875"/>
        <dbReference type="ChEBI" id="CHEBI:37565"/>
        <dbReference type="ChEBI" id="CHEBI:58189"/>
        <dbReference type="ChEBI" id="CHEBI:58593"/>
        <dbReference type="ChEBI" id="CHEBI:61481"/>
    </reaction>
</comment>
<dbReference type="PANTHER" id="PTHR23359">
    <property type="entry name" value="NUCLEOTIDE KINASE"/>
    <property type="match status" value="1"/>
</dbReference>
<dbReference type="SUPFAM" id="SSF52540">
    <property type="entry name" value="P-loop containing nucleoside triphosphate hydrolases"/>
    <property type="match status" value="1"/>
</dbReference>
<evidence type="ECO:0000256" key="2">
    <source>
        <dbReference type="ARBA" id="ARBA00004496"/>
    </source>
</evidence>
<feature type="binding site" evidence="26">
    <location>
        <position position="56"/>
    </location>
    <ligand>
        <name>AMP</name>
        <dbReference type="ChEBI" id="CHEBI:456215"/>
    </ligand>
</feature>
<evidence type="ECO:0000256" key="11">
    <source>
        <dbReference type="ARBA" id="ARBA00045096"/>
    </source>
</evidence>
<comment type="catalytic activity">
    <reaction evidence="15">
        <text>UDP + ATP = UTP + ADP</text>
        <dbReference type="Rhea" id="RHEA:25098"/>
        <dbReference type="ChEBI" id="CHEBI:30616"/>
        <dbReference type="ChEBI" id="CHEBI:46398"/>
        <dbReference type="ChEBI" id="CHEBI:58223"/>
        <dbReference type="ChEBI" id="CHEBI:456216"/>
        <dbReference type="EC" id="2.7.4.6"/>
    </reaction>
</comment>
<dbReference type="EMBL" id="LIAE01006457">
    <property type="protein sequence ID" value="PAV89357.1"/>
    <property type="molecule type" value="Genomic_DNA"/>
</dbReference>
<keyword evidence="28" id="KW-1185">Reference proteome</keyword>
<dbReference type="GO" id="GO:0033862">
    <property type="term" value="F:UMP kinase activity"/>
    <property type="evidence" value="ECO:0007669"/>
    <property type="project" value="UniProtKB-ARBA"/>
</dbReference>
<dbReference type="InterPro" id="IPR033690">
    <property type="entry name" value="Adenylat_kinase_CS"/>
</dbReference>
<comment type="similarity">
    <text evidence="26">Belongs to the adenylate kinase family. AK1 subfamily.</text>
</comment>
<feature type="binding site" evidence="26">
    <location>
        <position position="114"/>
    </location>
    <ligand>
        <name>AMP</name>
        <dbReference type="ChEBI" id="CHEBI:456215"/>
    </ligand>
</feature>
<dbReference type="GO" id="GO:0006225">
    <property type="term" value="P:UDP biosynthetic process"/>
    <property type="evidence" value="ECO:0007669"/>
    <property type="project" value="UniProtKB-ARBA"/>
</dbReference>
<reference evidence="27 28" key="1">
    <citation type="journal article" date="2017" name="Curr. Biol.">
        <title>Genome architecture and evolution of a unichromosomal asexual nematode.</title>
        <authorList>
            <person name="Fradin H."/>
            <person name="Zegar C."/>
            <person name="Gutwein M."/>
            <person name="Lucas J."/>
            <person name="Kovtun M."/>
            <person name="Corcoran D."/>
            <person name="Baugh L.R."/>
            <person name="Kiontke K."/>
            <person name="Gunsalus K."/>
            <person name="Fitch D.H."/>
            <person name="Piano F."/>
        </authorList>
    </citation>
    <scope>NUCLEOTIDE SEQUENCE [LARGE SCALE GENOMIC DNA]</scope>
    <source>
        <strain evidence="27">PF1309</strain>
    </source>
</reference>
<dbReference type="InterPro" id="IPR028582">
    <property type="entry name" value="AK1"/>
</dbReference>
<comment type="catalytic activity">
    <reaction evidence="21">
        <text>dAMP + ATP = dADP + ADP</text>
        <dbReference type="Rhea" id="RHEA:23100"/>
        <dbReference type="ChEBI" id="CHEBI:30616"/>
        <dbReference type="ChEBI" id="CHEBI:57667"/>
        <dbReference type="ChEBI" id="CHEBI:58245"/>
        <dbReference type="ChEBI" id="CHEBI:456216"/>
    </reaction>
</comment>
<dbReference type="GO" id="GO:0047506">
    <property type="term" value="F:dAMP kinase activity"/>
    <property type="evidence" value="ECO:0007669"/>
    <property type="project" value="RHEA"/>
</dbReference>
<dbReference type="InterPro" id="IPR000850">
    <property type="entry name" value="Adenylat/UMP-CMP_kin"/>
</dbReference>
<comment type="subunit">
    <text evidence="3 26">Monomer.</text>
</comment>
<name>A0A2A2LTR0_9BILA</name>
<sequence>MAPTVERKQIDITPLKKANVPIIFIVGGPGSGKGTQCERIVKKYGLSHLSSGDLLRDEVKSGSARGGQLTKIMEAGELVPLEVVLDLIKEAMLKEVAKGSKGFLIDGYPREVKQGDQFEAEIMPSRLVLYFEVAEETLVKRCLKRAETSGRVDDNAETIKKRLKTFMQSTTPVVDHYAKKGKLVKIDAEGGVDEIFGVVQQHLDKIFK</sequence>
<comment type="subcellular location">
    <subcellularLocation>
        <location evidence="2 26">Cytoplasm</location>
    </subcellularLocation>
</comment>
<feature type="binding site" evidence="26">
    <location>
        <begin position="30"/>
        <end position="35"/>
    </location>
    <ligand>
        <name>ATP</name>
        <dbReference type="ChEBI" id="CHEBI:30616"/>
    </ligand>
</feature>
<comment type="catalytic activity">
    <reaction evidence="20">
        <text>dGDP + ATP = dGTP + ADP</text>
        <dbReference type="Rhea" id="RHEA:27690"/>
        <dbReference type="ChEBI" id="CHEBI:30616"/>
        <dbReference type="ChEBI" id="CHEBI:58595"/>
        <dbReference type="ChEBI" id="CHEBI:61429"/>
        <dbReference type="ChEBI" id="CHEBI:456216"/>
        <dbReference type="EC" id="2.7.4.6"/>
    </reaction>
</comment>
<evidence type="ECO:0000256" key="3">
    <source>
        <dbReference type="ARBA" id="ARBA00011245"/>
    </source>
</evidence>
<feature type="binding site" evidence="26">
    <location>
        <begin position="77"/>
        <end position="79"/>
    </location>
    <ligand>
        <name>AMP</name>
        <dbReference type="ChEBI" id="CHEBI:456215"/>
    </ligand>
</feature>
<evidence type="ECO:0000256" key="24">
    <source>
        <dbReference type="ARBA" id="ARBA00051598"/>
    </source>
</evidence>
<comment type="catalytic activity">
    <reaction evidence="19">
        <text>dTDP + GTP = dTTP + GDP</text>
        <dbReference type="Rhea" id="RHEA:79867"/>
        <dbReference type="ChEBI" id="CHEBI:37565"/>
        <dbReference type="ChEBI" id="CHEBI:37568"/>
        <dbReference type="ChEBI" id="CHEBI:58189"/>
        <dbReference type="ChEBI" id="CHEBI:58369"/>
    </reaction>
</comment>
<dbReference type="GO" id="GO:0004017">
    <property type="term" value="F:AMP kinase activity"/>
    <property type="evidence" value="ECO:0007669"/>
    <property type="project" value="UniProtKB-UniRule"/>
</dbReference>
<evidence type="ECO:0000256" key="8">
    <source>
        <dbReference type="ARBA" id="ARBA00022840"/>
    </source>
</evidence>
<comment type="catalytic activity">
    <reaction evidence="16">
        <text>GTP + UDP = UTP + GDP</text>
        <dbReference type="Rhea" id="RHEA:79863"/>
        <dbReference type="ChEBI" id="CHEBI:37565"/>
        <dbReference type="ChEBI" id="CHEBI:46398"/>
        <dbReference type="ChEBI" id="CHEBI:58189"/>
        <dbReference type="ChEBI" id="CHEBI:58223"/>
    </reaction>
</comment>
<evidence type="ECO:0000313" key="28">
    <source>
        <dbReference type="Proteomes" id="UP000218231"/>
    </source>
</evidence>
<dbReference type="InterPro" id="IPR006267">
    <property type="entry name" value="AK1/5"/>
</dbReference>
<comment type="function">
    <text evidence="26">Catalyzes the reversible transfer of the terminal phosphate group between ATP and AMP. Plays an important role in cellular energy homeostasis and in adenine nucleotide metabolism.</text>
</comment>
<organism evidence="27 28">
    <name type="scientific">Diploscapter pachys</name>
    <dbReference type="NCBI Taxonomy" id="2018661"/>
    <lineage>
        <taxon>Eukaryota</taxon>
        <taxon>Metazoa</taxon>
        <taxon>Ecdysozoa</taxon>
        <taxon>Nematoda</taxon>
        <taxon>Chromadorea</taxon>
        <taxon>Rhabditida</taxon>
        <taxon>Rhabditina</taxon>
        <taxon>Rhabditomorpha</taxon>
        <taxon>Rhabditoidea</taxon>
        <taxon>Rhabditidae</taxon>
        <taxon>Diploscapter</taxon>
    </lineage>
</organism>
<evidence type="ECO:0000256" key="17">
    <source>
        <dbReference type="ARBA" id="ARBA00047801"/>
    </source>
</evidence>
<dbReference type="GO" id="GO:0009142">
    <property type="term" value="P:nucleoside triphosphate biosynthetic process"/>
    <property type="evidence" value="ECO:0007669"/>
    <property type="project" value="InterPro"/>
</dbReference>
<dbReference type="Gene3D" id="3.40.50.300">
    <property type="entry name" value="P-loop containing nucleotide triphosphate hydrolases"/>
    <property type="match status" value="1"/>
</dbReference>
<feature type="region of interest" description="NMPbind" evidence="26">
    <location>
        <begin position="50"/>
        <end position="79"/>
    </location>
</feature>
<dbReference type="GO" id="GO:0005737">
    <property type="term" value="C:cytoplasm"/>
    <property type="evidence" value="ECO:0007669"/>
    <property type="project" value="UniProtKB-SubCell"/>
</dbReference>
<dbReference type="GO" id="GO:0046034">
    <property type="term" value="P:ATP metabolic process"/>
    <property type="evidence" value="ECO:0007669"/>
    <property type="project" value="UniProtKB-UniRule"/>
</dbReference>
<dbReference type="GO" id="GO:0005524">
    <property type="term" value="F:ATP binding"/>
    <property type="evidence" value="ECO:0007669"/>
    <property type="project" value="UniProtKB-KW"/>
</dbReference>
<dbReference type="NCBIfam" id="TIGR01360">
    <property type="entry name" value="aden_kin_iso1"/>
    <property type="match status" value="1"/>
</dbReference>
<dbReference type="EC" id="2.7.4.3" evidence="26"/>
<dbReference type="GO" id="GO:0006172">
    <property type="term" value="P:ADP biosynthetic process"/>
    <property type="evidence" value="ECO:0007669"/>
    <property type="project" value="UniProtKB-UniRule"/>
</dbReference>
<evidence type="ECO:0000256" key="10">
    <source>
        <dbReference type="ARBA" id="ARBA00045094"/>
    </source>
</evidence>
<evidence type="ECO:0000256" key="1">
    <source>
        <dbReference type="ARBA" id="ARBA00000582"/>
    </source>
</evidence>
<evidence type="ECO:0000256" key="25">
    <source>
        <dbReference type="ARBA" id="ARBA00059689"/>
    </source>
</evidence>
<comment type="function">
    <text evidence="14">Catalyzes the reversible transfer of the terminal phosphate group between ATP and AMP. Also displays broad nucleoside diphosphate kinase activity. Plays an important role in cellular energy homeostasis and in adenine nucleotide metabolism. Also catalyzes at a very low rate the synthesis of thiamine triphosphate (ThTP) from thiamine diphosphate (ThDP) and ADP.</text>
</comment>
<proteinExistence type="inferred from homology"/>
<dbReference type="HAMAP" id="MF_03171">
    <property type="entry name" value="Adenylate_kinase_AK1"/>
    <property type="match status" value="1"/>
</dbReference>
<dbReference type="GO" id="GO:0036430">
    <property type="term" value="F:CMP kinase activity"/>
    <property type="evidence" value="ECO:0007669"/>
    <property type="project" value="RHEA"/>
</dbReference>
<comment type="catalytic activity">
    <reaction evidence="1 26">
        <text>AMP + ATP = 2 ADP</text>
        <dbReference type="Rhea" id="RHEA:12973"/>
        <dbReference type="ChEBI" id="CHEBI:30616"/>
        <dbReference type="ChEBI" id="CHEBI:456215"/>
        <dbReference type="ChEBI" id="CHEBI:456216"/>
        <dbReference type="EC" id="2.7.4.3"/>
    </reaction>
</comment>
<accession>A0A2A2LTR0</accession>
<comment type="catalytic activity">
    <reaction evidence="22">
        <text>thiamine diphosphate + ADP = thiamine triphosphate + AMP</text>
        <dbReference type="Rhea" id="RHEA:69180"/>
        <dbReference type="ChEBI" id="CHEBI:58937"/>
        <dbReference type="ChEBI" id="CHEBI:58938"/>
        <dbReference type="ChEBI" id="CHEBI:456215"/>
        <dbReference type="ChEBI" id="CHEBI:456216"/>
    </reaction>
</comment>
<evidence type="ECO:0000256" key="19">
    <source>
        <dbReference type="ARBA" id="ARBA00048620"/>
    </source>
</evidence>
<feature type="binding site" evidence="26">
    <location>
        <position position="51"/>
    </location>
    <ligand>
        <name>AMP</name>
        <dbReference type="ChEBI" id="CHEBI:456215"/>
    </ligand>
</feature>